<name>A0A6A4X4R6_AMPAM</name>
<organism evidence="2 3">
    <name type="scientific">Amphibalanus amphitrite</name>
    <name type="common">Striped barnacle</name>
    <name type="synonym">Balanus amphitrite</name>
    <dbReference type="NCBI Taxonomy" id="1232801"/>
    <lineage>
        <taxon>Eukaryota</taxon>
        <taxon>Metazoa</taxon>
        <taxon>Ecdysozoa</taxon>
        <taxon>Arthropoda</taxon>
        <taxon>Crustacea</taxon>
        <taxon>Multicrustacea</taxon>
        <taxon>Cirripedia</taxon>
        <taxon>Thoracica</taxon>
        <taxon>Thoracicalcarea</taxon>
        <taxon>Balanomorpha</taxon>
        <taxon>Balanoidea</taxon>
        <taxon>Balanidae</taxon>
        <taxon>Amphibalaninae</taxon>
        <taxon>Amphibalanus</taxon>
    </lineage>
</organism>
<proteinExistence type="predicted"/>
<reference evidence="2 3" key="1">
    <citation type="submission" date="2019-07" db="EMBL/GenBank/DDBJ databases">
        <title>Draft genome assembly of a fouling barnacle, Amphibalanus amphitrite (Darwin, 1854): The first reference genome for Thecostraca.</title>
        <authorList>
            <person name="Kim W."/>
        </authorList>
    </citation>
    <scope>NUCLEOTIDE SEQUENCE [LARGE SCALE GENOMIC DNA]</scope>
    <source>
        <strain evidence="2">SNU_AA5</strain>
        <tissue evidence="2">Soma without cirri and trophi</tissue>
    </source>
</reference>
<keyword evidence="3" id="KW-1185">Reference proteome</keyword>
<accession>A0A6A4X4R6</accession>
<feature type="compositionally biased region" description="Low complexity" evidence="1">
    <location>
        <begin position="62"/>
        <end position="80"/>
    </location>
</feature>
<comment type="caution">
    <text evidence="2">The sequence shown here is derived from an EMBL/GenBank/DDBJ whole genome shotgun (WGS) entry which is preliminary data.</text>
</comment>
<feature type="region of interest" description="Disordered" evidence="1">
    <location>
        <begin position="1"/>
        <end position="94"/>
    </location>
</feature>
<feature type="compositionally biased region" description="Polar residues" evidence="1">
    <location>
        <begin position="47"/>
        <end position="56"/>
    </location>
</feature>
<feature type="region of interest" description="Disordered" evidence="1">
    <location>
        <begin position="208"/>
        <end position="239"/>
    </location>
</feature>
<dbReference type="AlphaFoldDB" id="A0A6A4X4R6"/>
<evidence type="ECO:0000256" key="1">
    <source>
        <dbReference type="SAM" id="MobiDB-lite"/>
    </source>
</evidence>
<evidence type="ECO:0000313" key="3">
    <source>
        <dbReference type="Proteomes" id="UP000440578"/>
    </source>
</evidence>
<gene>
    <name evidence="2" type="ORF">FJT64_015319</name>
</gene>
<sequence length="239" mass="25316">MSHAHHSRWSGQLPSAGPSTRASPFIYTPPQVPSPHPGVPPALCSPSPLSRWSTAAAQLHGALARSPAGRSPAASLSAGAEARQPAGRTGLRPAPRHGAALLAVPTGACAVRRALSTEHPAWKDVPGRSGRLGGDELVALPAYGRGATLDDLKNEQSSFRQLRPEKRFCVKLSCSDREMPPRHTGWPREAQVDSFERNEAAARYVKRLAPLTPRPARSPGLCGRGPPASRLARAAPYSP</sequence>
<dbReference type="Proteomes" id="UP000440578">
    <property type="component" value="Unassembled WGS sequence"/>
</dbReference>
<dbReference type="EMBL" id="VIIS01000039">
    <property type="protein sequence ID" value="KAF0314215.1"/>
    <property type="molecule type" value="Genomic_DNA"/>
</dbReference>
<feature type="compositionally biased region" description="Polar residues" evidence="1">
    <location>
        <begin position="9"/>
        <end position="22"/>
    </location>
</feature>
<evidence type="ECO:0000313" key="2">
    <source>
        <dbReference type="EMBL" id="KAF0314215.1"/>
    </source>
</evidence>
<protein>
    <submittedName>
        <fullName evidence="2">Uncharacterized protein</fullName>
    </submittedName>
</protein>
<feature type="compositionally biased region" description="Pro residues" evidence="1">
    <location>
        <begin position="30"/>
        <end position="40"/>
    </location>
</feature>